<organism evidence="2 3">
    <name type="scientific">Isosphaera pallida (strain ATCC 43644 / DSM 9630 / IS1B)</name>
    <dbReference type="NCBI Taxonomy" id="575540"/>
    <lineage>
        <taxon>Bacteria</taxon>
        <taxon>Pseudomonadati</taxon>
        <taxon>Planctomycetota</taxon>
        <taxon>Planctomycetia</taxon>
        <taxon>Isosphaerales</taxon>
        <taxon>Isosphaeraceae</taxon>
        <taxon>Isosphaera</taxon>
    </lineage>
</organism>
<sequence>MLPSSDRPLATAIVVNYDAWTETVELAGRLADSTAARAGRLDVLVVDNASPAPPPPVTQTWRRLPLSGEALGWGELASATSRNNEPPRSLIWWLPRPINDGFAAGINAGRRYARSPWLWVFNPDVELDSSTIEATLDWLERLDHNRHDHARLGIVGLRLTNPDGSTQPSVGPFPTLARVFRELWLPRNQRKYHPPERVDRGRVDWVTGACVLIRTDLLDDLGGMDQDFFLYHEEVALCRSATDRGWIVWFEPDLRATHLHPLQNRPVSTWLRVILRHSKLLYFRKHRPSWELGVLARLIEWEARLRPWTAPARDRRAWRSILRLALRMRRAEVRFPLGVRVRHLADEAVGRPIPPAERVDCRIDSVHPRPRGPFLGRPGSWSQPTSPPTSTTCHPASTPPPESPRFSR</sequence>
<dbReference type="PANTHER" id="PTHR43179:SF7">
    <property type="entry name" value="RHAMNOSYLTRANSFERASE WBBL"/>
    <property type="match status" value="1"/>
</dbReference>
<reference evidence="2 3" key="2">
    <citation type="journal article" date="2011" name="Stand. Genomic Sci.">
        <title>Complete genome sequence of Isosphaera pallida type strain (IS1B).</title>
        <authorList>
            <consortium name="US DOE Joint Genome Institute (JGI-PGF)"/>
            <person name="Goker M."/>
            <person name="Cleland D."/>
            <person name="Saunders E."/>
            <person name="Lapidus A."/>
            <person name="Nolan M."/>
            <person name="Lucas S."/>
            <person name="Hammon N."/>
            <person name="Deshpande S."/>
            <person name="Cheng J.F."/>
            <person name="Tapia R."/>
            <person name="Han C."/>
            <person name="Goodwin L."/>
            <person name="Pitluck S."/>
            <person name="Liolios K."/>
            <person name="Pagani I."/>
            <person name="Ivanova N."/>
            <person name="Mavromatis K."/>
            <person name="Pati A."/>
            <person name="Chen A."/>
            <person name="Palaniappan K."/>
            <person name="Land M."/>
            <person name="Hauser L."/>
            <person name="Chang Y.J."/>
            <person name="Jeffries C.D."/>
            <person name="Detter J.C."/>
            <person name="Beck B."/>
            <person name="Woyke T."/>
            <person name="Bristow J."/>
            <person name="Eisen J.A."/>
            <person name="Markowitz V."/>
            <person name="Hugenholtz P."/>
            <person name="Kyrpides N.C."/>
            <person name="Klenk H.P."/>
        </authorList>
    </citation>
    <scope>NUCLEOTIDE SEQUENCE [LARGE SCALE GENOMIC DNA]</scope>
    <source>
        <strain evidence="3">ATCC 43644 / DSM 9630 / IS1B</strain>
    </source>
</reference>
<feature type="region of interest" description="Disordered" evidence="1">
    <location>
        <begin position="360"/>
        <end position="408"/>
    </location>
</feature>
<evidence type="ECO:0000256" key="1">
    <source>
        <dbReference type="SAM" id="MobiDB-lite"/>
    </source>
</evidence>
<accession>E8R309</accession>
<name>E8R309_ISOPI</name>
<dbReference type="InParanoid" id="E8R309"/>
<reference key="1">
    <citation type="submission" date="2010-11" db="EMBL/GenBank/DDBJ databases">
        <title>The complete sequence of chromosome of Isophaera pallida ATCC 43644.</title>
        <authorList>
            <consortium name="US DOE Joint Genome Institute (JGI-PGF)"/>
            <person name="Lucas S."/>
            <person name="Copeland A."/>
            <person name="Lapidus A."/>
            <person name="Bruce D."/>
            <person name="Goodwin L."/>
            <person name="Pitluck S."/>
            <person name="Kyrpides N."/>
            <person name="Mavromatis K."/>
            <person name="Pagani I."/>
            <person name="Ivanova N."/>
            <person name="Saunders E."/>
            <person name="Brettin T."/>
            <person name="Detter J.C."/>
            <person name="Han C."/>
            <person name="Tapia R."/>
            <person name="Land M."/>
            <person name="Hauser L."/>
            <person name="Markowitz V."/>
            <person name="Cheng J.-F."/>
            <person name="Hugenholtz P."/>
            <person name="Woyke T."/>
            <person name="Wu D."/>
            <person name="Eisen J.A."/>
        </authorList>
    </citation>
    <scope>NUCLEOTIDE SEQUENCE</scope>
    <source>
        <strain>ATCC 43644</strain>
    </source>
</reference>
<dbReference type="OrthoDB" id="9771846at2"/>
<protein>
    <submittedName>
        <fullName evidence="2">Glycosyl transferase family 2</fullName>
    </submittedName>
</protein>
<keyword evidence="3" id="KW-1185">Reference proteome</keyword>
<feature type="compositionally biased region" description="Low complexity" evidence="1">
    <location>
        <begin position="372"/>
        <end position="396"/>
    </location>
</feature>
<dbReference type="RefSeq" id="WP_013563802.1">
    <property type="nucleotide sequence ID" value="NC_014962.1"/>
</dbReference>
<dbReference type="Gene3D" id="3.90.550.10">
    <property type="entry name" value="Spore Coat Polysaccharide Biosynthesis Protein SpsA, Chain A"/>
    <property type="match status" value="1"/>
</dbReference>
<proteinExistence type="predicted"/>
<dbReference type="Proteomes" id="UP000008631">
    <property type="component" value="Chromosome"/>
</dbReference>
<dbReference type="PANTHER" id="PTHR43179">
    <property type="entry name" value="RHAMNOSYLTRANSFERASE WBBL"/>
    <property type="match status" value="1"/>
</dbReference>
<keyword evidence="2" id="KW-0808">Transferase</keyword>
<dbReference type="AlphaFoldDB" id="E8R309"/>
<gene>
    <name evidence="2" type="ordered locus">Isop_0924</name>
</gene>
<dbReference type="HOGENOM" id="CLU_023845_0_1_0"/>
<dbReference type="STRING" id="575540.Isop_0924"/>
<dbReference type="EMBL" id="CP002353">
    <property type="protein sequence ID" value="ADV61513.1"/>
    <property type="molecule type" value="Genomic_DNA"/>
</dbReference>
<dbReference type="InterPro" id="IPR029044">
    <property type="entry name" value="Nucleotide-diphossugar_trans"/>
</dbReference>
<dbReference type="GO" id="GO:0016740">
    <property type="term" value="F:transferase activity"/>
    <property type="evidence" value="ECO:0007669"/>
    <property type="project" value="UniProtKB-KW"/>
</dbReference>
<evidence type="ECO:0000313" key="3">
    <source>
        <dbReference type="Proteomes" id="UP000008631"/>
    </source>
</evidence>
<evidence type="ECO:0000313" key="2">
    <source>
        <dbReference type="EMBL" id="ADV61513.1"/>
    </source>
</evidence>
<dbReference type="SUPFAM" id="SSF53448">
    <property type="entry name" value="Nucleotide-diphospho-sugar transferases"/>
    <property type="match status" value="1"/>
</dbReference>
<feature type="compositionally biased region" description="Pro residues" evidence="1">
    <location>
        <begin position="397"/>
        <end position="408"/>
    </location>
</feature>
<dbReference type="Pfam" id="PF13641">
    <property type="entry name" value="Glyco_tranf_2_3"/>
    <property type="match status" value="1"/>
</dbReference>
<dbReference type="eggNOG" id="COG1216">
    <property type="taxonomic scope" value="Bacteria"/>
</dbReference>
<dbReference type="KEGG" id="ipa:Isop_0924"/>